<name>A0A7G6X2U6_9ACTN</name>
<dbReference type="PANTHER" id="PTHR36440">
    <property type="entry name" value="PUTATIVE (AFU_ORTHOLOGUE AFUA_8G07350)-RELATED"/>
    <property type="match status" value="1"/>
</dbReference>
<dbReference type="SUPFAM" id="SSF51182">
    <property type="entry name" value="RmlC-like cupins"/>
    <property type="match status" value="1"/>
</dbReference>
<evidence type="ECO:0000259" key="1">
    <source>
        <dbReference type="Pfam" id="PF07883"/>
    </source>
</evidence>
<keyword evidence="3" id="KW-1185">Reference proteome</keyword>
<dbReference type="Pfam" id="PF07883">
    <property type="entry name" value="Cupin_2"/>
    <property type="match status" value="1"/>
</dbReference>
<dbReference type="AlphaFoldDB" id="A0A7G6X2U6"/>
<dbReference type="InterPro" id="IPR011051">
    <property type="entry name" value="RmlC_Cupin_sf"/>
</dbReference>
<dbReference type="Proteomes" id="UP000515563">
    <property type="component" value="Chromosome"/>
</dbReference>
<dbReference type="KEGG" id="kqi:F1D05_24930"/>
<reference evidence="2 3" key="2">
    <citation type="journal article" date="2020" name="Microbiol. Resour. Announc.">
        <title>Antarctic desert soil bacteria exhibit high novel natural product potential, evaluated through long-read genome sequencing and comparative genomics.</title>
        <authorList>
            <person name="Benaud N."/>
            <person name="Edwards R.J."/>
            <person name="Amos T.G."/>
            <person name="D'Agostino P.M."/>
            <person name="Gutierrez-Chavez C."/>
            <person name="Montgomery K."/>
            <person name="Nicetic I."/>
            <person name="Ferrari B.C."/>
        </authorList>
    </citation>
    <scope>NUCLEOTIDE SEQUENCE [LARGE SCALE GENOMIC DNA]</scope>
    <source>
        <strain evidence="2 3">SPB151</strain>
    </source>
</reference>
<feature type="domain" description="Cupin type-2" evidence="1">
    <location>
        <begin position="47"/>
        <end position="111"/>
    </location>
</feature>
<dbReference type="RefSeq" id="WP_185442916.1">
    <property type="nucleotide sequence ID" value="NZ_CP043661.1"/>
</dbReference>
<evidence type="ECO:0000313" key="2">
    <source>
        <dbReference type="EMBL" id="QNE20561.1"/>
    </source>
</evidence>
<dbReference type="Gene3D" id="2.60.120.10">
    <property type="entry name" value="Jelly Rolls"/>
    <property type="match status" value="1"/>
</dbReference>
<evidence type="ECO:0000313" key="3">
    <source>
        <dbReference type="Proteomes" id="UP000515563"/>
    </source>
</evidence>
<dbReference type="InterPro" id="IPR053146">
    <property type="entry name" value="QDO-like"/>
</dbReference>
<protein>
    <submittedName>
        <fullName evidence="2">Cupin domain-containing protein</fullName>
    </submittedName>
</protein>
<dbReference type="EMBL" id="CP043661">
    <property type="protein sequence ID" value="QNE20561.1"/>
    <property type="molecule type" value="Genomic_DNA"/>
</dbReference>
<accession>A0A7G6X2U6</accession>
<dbReference type="InterPro" id="IPR013096">
    <property type="entry name" value="Cupin_2"/>
</dbReference>
<dbReference type="InterPro" id="IPR014710">
    <property type="entry name" value="RmlC-like_jellyroll"/>
</dbReference>
<proteinExistence type="predicted"/>
<organism evidence="2 3">
    <name type="scientific">Kribbella qitaiheensis</name>
    <dbReference type="NCBI Taxonomy" id="1544730"/>
    <lineage>
        <taxon>Bacteria</taxon>
        <taxon>Bacillati</taxon>
        <taxon>Actinomycetota</taxon>
        <taxon>Actinomycetes</taxon>
        <taxon>Propionibacteriales</taxon>
        <taxon>Kribbellaceae</taxon>
        <taxon>Kribbella</taxon>
    </lineage>
</organism>
<reference evidence="3" key="1">
    <citation type="submission" date="2019-09" db="EMBL/GenBank/DDBJ databases">
        <title>Antimicrobial potential of Antarctic Bacteria.</title>
        <authorList>
            <person name="Benaud N."/>
            <person name="Edwards R.J."/>
            <person name="Ferrari B.C."/>
        </authorList>
    </citation>
    <scope>NUCLEOTIDE SEQUENCE [LARGE SCALE GENOMIC DNA]</scope>
    <source>
        <strain evidence="3">SPB151</strain>
    </source>
</reference>
<dbReference type="PANTHER" id="PTHR36440:SF1">
    <property type="entry name" value="PUTATIVE (AFU_ORTHOLOGUE AFUA_8G07350)-RELATED"/>
    <property type="match status" value="1"/>
</dbReference>
<sequence>MAVSKLRAAIVRAADEGDKRWFFGGGAHRWMATATETDGAYLLFEDEMELGKTTPLHLHPEADESMYVLDGRILMYLDGEQREVGQGGLVLVPRGMPHAFLVVSETARVLCLLTPGIGQEFYWGASEPFDPDQPGVVDFGRIQASAAANGGIEILGPPPFGSKG</sequence>
<gene>
    <name evidence="2" type="ORF">F1D05_24930</name>
</gene>